<dbReference type="EMBL" id="QEKH01000033">
    <property type="protein sequence ID" value="PVY36699.1"/>
    <property type="molecule type" value="Genomic_DNA"/>
</dbReference>
<dbReference type="AlphaFoldDB" id="A0A2U1AJU7"/>
<organism evidence="1 2">
    <name type="scientific">Victivallis vadensis</name>
    <dbReference type="NCBI Taxonomy" id="172901"/>
    <lineage>
        <taxon>Bacteria</taxon>
        <taxon>Pseudomonadati</taxon>
        <taxon>Lentisphaerota</taxon>
        <taxon>Lentisphaeria</taxon>
        <taxon>Victivallales</taxon>
        <taxon>Victivallaceae</taxon>
        <taxon>Victivallis</taxon>
    </lineage>
</organism>
<reference evidence="1 2" key="1">
    <citation type="submission" date="2018-04" db="EMBL/GenBank/DDBJ databases">
        <title>Genomic Encyclopedia of Type Strains, Phase IV (KMG-IV): sequencing the most valuable type-strain genomes for metagenomic binning, comparative biology and taxonomic classification.</title>
        <authorList>
            <person name="Goeker M."/>
        </authorList>
    </citation>
    <scope>NUCLEOTIDE SEQUENCE [LARGE SCALE GENOMIC DNA]</scope>
    <source>
        <strain evidence="1 2">DSM 14823</strain>
    </source>
</reference>
<evidence type="ECO:0000313" key="2">
    <source>
        <dbReference type="Proteomes" id="UP000245959"/>
    </source>
</evidence>
<dbReference type="RefSeq" id="WP_116885434.1">
    <property type="nucleotide sequence ID" value="NZ_CABMMC010000269.1"/>
</dbReference>
<comment type="caution">
    <text evidence="1">The sequence shown here is derived from an EMBL/GenBank/DDBJ whole genome shotgun (WGS) entry which is preliminary data.</text>
</comment>
<name>A0A2U1AJU7_9BACT</name>
<sequence length="243" mass="26524">MRILFGLAMLAAVLGLWLLSRKGFGPLKRKLGAAALSLLLAVGAAGYLRLALNSEISALQDSETFYYASQADAAGRFIREKLAGTDIVLIADPGYRDDLRLPGFREAFCRAVGHDNVELAPLETSNPELPLYETMKSDDFDRLQQKFPEADVFVSLVGLPSDAMRMKMIRQGGPGKKPALLLIGLGEVPRRQLAEAIRSGRVAGAITLRTEQIDSDRLAPRNPEEAFALRYRLITLENVAGAL</sequence>
<accession>A0A2U1AJU7</accession>
<evidence type="ECO:0000313" key="1">
    <source>
        <dbReference type="EMBL" id="PVY36699.1"/>
    </source>
</evidence>
<dbReference type="GeneID" id="78296709"/>
<proteinExistence type="predicted"/>
<keyword evidence="2" id="KW-1185">Reference proteome</keyword>
<protein>
    <submittedName>
        <fullName evidence="1">Uncharacterized protein</fullName>
    </submittedName>
</protein>
<dbReference type="Proteomes" id="UP000245959">
    <property type="component" value="Unassembled WGS sequence"/>
</dbReference>
<gene>
    <name evidence="1" type="ORF">C8D82_13325</name>
</gene>